<dbReference type="GO" id="GO:0017056">
    <property type="term" value="F:structural constituent of nuclear pore"/>
    <property type="evidence" value="ECO:0007669"/>
    <property type="project" value="UniProtKB-UniRule"/>
</dbReference>
<dbReference type="InterPro" id="IPR007252">
    <property type="entry name" value="Nup84/Nup107"/>
</dbReference>
<dbReference type="GO" id="GO:0031965">
    <property type="term" value="C:nuclear membrane"/>
    <property type="evidence" value="ECO:0007669"/>
    <property type="project" value="UniProtKB-SubCell"/>
</dbReference>
<dbReference type="GO" id="GO:0000973">
    <property type="term" value="P:post-transcriptional tethering of RNA polymerase II gene DNA at nuclear periphery"/>
    <property type="evidence" value="ECO:0007669"/>
    <property type="project" value="TreeGrafter"/>
</dbReference>
<dbReference type="AlphaFoldDB" id="A0A8D8LUW4"/>
<reference evidence="12" key="1">
    <citation type="submission" date="2021-05" db="EMBL/GenBank/DDBJ databases">
        <authorList>
            <person name="Alioto T."/>
            <person name="Alioto T."/>
            <person name="Gomez Garrido J."/>
        </authorList>
    </citation>
    <scope>NUCLEOTIDE SEQUENCE</scope>
</reference>
<keyword evidence="5 9" id="KW-0811">Translocation</keyword>
<evidence type="ECO:0000256" key="3">
    <source>
        <dbReference type="ARBA" id="ARBA00022816"/>
    </source>
</evidence>
<comment type="function">
    <text evidence="9">Functions as a component of the nuclear pore complex (NPC).</text>
</comment>
<dbReference type="PANTHER" id="PTHR13003:SF2">
    <property type="entry name" value="NUCLEAR PORE COMPLEX PROTEIN NUP107"/>
    <property type="match status" value="1"/>
</dbReference>
<keyword evidence="6 9" id="KW-0906">Nuclear pore complex</keyword>
<evidence type="ECO:0000256" key="4">
    <source>
        <dbReference type="ARBA" id="ARBA00022927"/>
    </source>
</evidence>
<organism evidence="12">
    <name type="scientific">Cacopsylla melanoneura</name>
    <dbReference type="NCBI Taxonomy" id="428564"/>
    <lineage>
        <taxon>Eukaryota</taxon>
        <taxon>Metazoa</taxon>
        <taxon>Ecdysozoa</taxon>
        <taxon>Arthropoda</taxon>
        <taxon>Hexapoda</taxon>
        <taxon>Insecta</taxon>
        <taxon>Pterygota</taxon>
        <taxon>Neoptera</taxon>
        <taxon>Paraneoptera</taxon>
        <taxon>Hemiptera</taxon>
        <taxon>Sternorrhyncha</taxon>
        <taxon>Psylloidea</taxon>
        <taxon>Psyllidae</taxon>
        <taxon>Psyllinae</taxon>
        <taxon>Cacopsylla</taxon>
    </lineage>
</organism>
<dbReference type="Gene3D" id="1.10.3450.20">
    <property type="match status" value="1"/>
</dbReference>
<dbReference type="GO" id="GO:0006606">
    <property type="term" value="P:protein import into nucleus"/>
    <property type="evidence" value="ECO:0007669"/>
    <property type="project" value="TreeGrafter"/>
</dbReference>
<evidence type="ECO:0000256" key="5">
    <source>
        <dbReference type="ARBA" id="ARBA00023010"/>
    </source>
</evidence>
<dbReference type="Pfam" id="PF04121">
    <property type="entry name" value="Nup84_Nup100"/>
    <property type="match status" value="1"/>
</dbReference>
<evidence type="ECO:0000256" key="2">
    <source>
        <dbReference type="ARBA" id="ARBA00022448"/>
    </source>
</evidence>
<dbReference type="EMBL" id="HBUF01026214">
    <property type="protein sequence ID" value="CAG6612993.1"/>
    <property type="molecule type" value="Transcribed_RNA"/>
</dbReference>
<keyword evidence="4" id="KW-0653">Protein transport</keyword>
<proteinExistence type="inferred from homology"/>
<feature type="coiled-coil region" evidence="10">
    <location>
        <begin position="676"/>
        <end position="703"/>
    </location>
</feature>
<dbReference type="GO" id="GO:0006406">
    <property type="term" value="P:mRNA export from nucleus"/>
    <property type="evidence" value="ECO:0007669"/>
    <property type="project" value="TreeGrafter"/>
</dbReference>
<keyword evidence="3" id="KW-0509">mRNA transport</keyword>
<evidence type="ECO:0000256" key="8">
    <source>
        <dbReference type="ARBA" id="ARBA00023242"/>
    </source>
</evidence>
<dbReference type="GO" id="GO:0031080">
    <property type="term" value="C:nuclear pore outer ring"/>
    <property type="evidence" value="ECO:0007669"/>
    <property type="project" value="TreeGrafter"/>
</dbReference>
<comment type="similarity">
    <text evidence="1 9">Belongs to the nucleoporin Nup84/Nup107 family.</text>
</comment>
<sequence length="831" mass="96722">MNPETLLEESQKLLNDTLNSSLHSDNPNTFYNTARNDSLKKTLKSSFLENTLTREQRNSLHEEFFAILQKCQSFEDVFDTIAEFDASINEVLCQLRTVRTKDDEFMKWLAKESNVWRLVSALYQYRLSPPPNDVHLGHITEKTVLEILFRNDPHMAECQLIIDWLEQSAADENDRQEKSSIEHFTDKTIMWENTLSQLKNNRELPFSANKQLVSSMEPDAPLKEKKHLHPLDEEDEQRLLKQVFREVRCGRIDIAQKLCLHVGQGLKASILEGWRPFHDPNFDLPAKTNERQSTEGHPNRDLWKLCAWGQAESPMMHRAWRATMGVLCGNLDAALLMCTSWEDILWAHLKVYVDLRVEEEIRANITGRKYVPMPDKYWNQKFDLDKMFQELENCQSASIQAEARQADREIQQHLILDNVTSLVSRLHEAVSRQPNSILIRLAAHLILVFRMFEQSLPSSDLRKKGDDIIKAYIKECTGRGNPYLVAYYVSHLNQLDQNQVYAEYLENVLDPVLREHCLQAAEENRLQIRDITNLVVEKVKQKSSKNKRKTLLPETTEEDLDRINAIDWITFYPEQRTDALWKTNEFVRLFVIQDKLEAAKLALGKISEDTINSLCDGGDLTSHSNKSRNASSIREYLCHKTYLAAEDAFNEWFHYYNSTKPRPLVEIANNAVYSERVLYESRLAQYEEVLAEWTAKLKLYSKTTKSKLYNVLLFPDGGWMVDQFESEESDRQQQMTSLRKSVIPKVVSLLYSLHSTMEEHTDILKIANIVVSEQNQLYKVYSQSELEDLLNKFADSSSELLKHGRKPTGDETRYTHGGKTTRYSRRYRHWA</sequence>
<accession>A0A8D8LUW4</accession>
<keyword evidence="7 9" id="KW-0472">Membrane</keyword>
<protein>
    <recommendedName>
        <fullName evidence="9">Nuclear pore complex protein</fullName>
    </recommendedName>
</protein>
<keyword evidence="2 9" id="KW-0813">Transport</keyword>
<evidence type="ECO:0000256" key="6">
    <source>
        <dbReference type="ARBA" id="ARBA00023132"/>
    </source>
</evidence>
<dbReference type="Gene3D" id="1.20.190.50">
    <property type="match status" value="1"/>
</dbReference>
<evidence type="ECO:0000313" key="12">
    <source>
        <dbReference type="EMBL" id="CAG6612993.1"/>
    </source>
</evidence>
<evidence type="ECO:0000256" key="9">
    <source>
        <dbReference type="RuleBase" id="RU365072"/>
    </source>
</evidence>
<evidence type="ECO:0000256" key="1">
    <source>
        <dbReference type="ARBA" id="ARBA00009510"/>
    </source>
</evidence>
<evidence type="ECO:0000256" key="10">
    <source>
        <dbReference type="SAM" id="Coils"/>
    </source>
</evidence>
<evidence type="ECO:0000256" key="11">
    <source>
        <dbReference type="SAM" id="MobiDB-lite"/>
    </source>
</evidence>
<name>A0A8D8LUW4_9HEMI</name>
<evidence type="ECO:0000256" key="7">
    <source>
        <dbReference type="ARBA" id="ARBA00023136"/>
    </source>
</evidence>
<dbReference type="FunFam" id="1.10.3450.20:FF:000001">
    <property type="entry name" value="Nuclear pore complex protein"/>
    <property type="match status" value="1"/>
</dbReference>
<dbReference type="PANTHER" id="PTHR13003">
    <property type="entry name" value="NUP107-RELATED"/>
    <property type="match status" value="1"/>
</dbReference>
<comment type="subunit">
    <text evidence="9">Part of the nuclear pore complex (NPC).</text>
</comment>
<dbReference type="EMBL" id="HBUF01026215">
    <property type="protein sequence ID" value="CAG6612994.1"/>
    <property type="molecule type" value="Transcribed_RNA"/>
</dbReference>
<keyword evidence="8 9" id="KW-0539">Nucleus</keyword>
<feature type="region of interest" description="Disordered" evidence="11">
    <location>
        <begin position="800"/>
        <end position="819"/>
    </location>
</feature>
<keyword evidence="10" id="KW-0175">Coiled coil</keyword>
<dbReference type="EMBL" id="HBUF01026216">
    <property type="protein sequence ID" value="CAG6612995.1"/>
    <property type="molecule type" value="Transcribed_RNA"/>
</dbReference>
<comment type="subcellular location">
    <subcellularLocation>
        <location evidence="9">Nucleus</location>
        <location evidence="9">Nuclear pore complex</location>
    </subcellularLocation>
    <subcellularLocation>
        <location evidence="9">Nucleus membrane</location>
    </subcellularLocation>
</comment>